<name>A0A176S5Q3_9GAMM</name>
<accession>A0A176S5Q3</accession>
<sequence>MKWCLPFSAFKSCWATLCVVTKNFGNFGQNHRFWLSESRAVVWASNESEAKSLWFKFISAIGEIWHEELCASNKGGMVCRDKKNQFQQNHPA</sequence>
<reference evidence="1 2" key="1">
    <citation type="submission" date="2016-05" db="EMBL/GenBank/DDBJ databases">
        <title>Single-cell genome of chain-forming Candidatus Thiomargarita nelsonii and comparison to other large sulfur-oxidizing bacteria.</title>
        <authorList>
            <person name="Winkel M."/>
            <person name="Salman V."/>
            <person name="Woyke T."/>
            <person name="Schulz-Vogt H."/>
            <person name="Richter M."/>
            <person name="Flood B."/>
            <person name="Bailey J."/>
            <person name="Amann R."/>
            <person name="Mussmann M."/>
        </authorList>
    </citation>
    <scope>NUCLEOTIDE SEQUENCE [LARGE SCALE GENOMIC DNA]</scope>
    <source>
        <strain evidence="1 2">THI036</strain>
    </source>
</reference>
<gene>
    <name evidence="1" type="ORF">THIOM_000825</name>
</gene>
<keyword evidence="2" id="KW-1185">Reference proteome</keyword>
<protein>
    <submittedName>
        <fullName evidence="1">Uncharacterized protein</fullName>
    </submittedName>
</protein>
<evidence type="ECO:0000313" key="2">
    <source>
        <dbReference type="Proteomes" id="UP000076962"/>
    </source>
</evidence>
<dbReference type="EMBL" id="LUTY01000414">
    <property type="protein sequence ID" value="OAD23345.1"/>
    <property type="molecule type" value="Genomic_DNA"/>
</dbReference>
<proteinExistence type="predicted"/>
<dbReference type="Proteomes" id="UP000076962">
    <property type="component" value="Unassembled WGS sequence"/>
</dbReference>
<organism evidence="1 2">
    <name type="scientific">Candidatus Thiomargarita nelsonii</name>
    <dbReference type="NCBI Taxonomy" id="1003181"/>
    <lineage>
        <taxon>Bacteria</taxon>
        <taxon>Pseudomonadati</taxon>
        <taxon>Pseudomonadota</taxon>
        <taxon>Gammaproteobacteria</taxon>
        <taxon>Thiotrichales</taxon>
        <taxon>Thiotrichaceae</taxon>
        <taxon>Thiomargarita</taxon>
    </lineage>
</organism>
<comment type="caution">
    <text evidence="1">The sequence shown here is derived from an EMBL/GenBank/DDBJ whole genome shotgun (WGS) entry which is preliminary data.</text>
</comment>
<evidence type="ECO:0000313" key="1">
    <source>
        <dbReference type="EMBL" id="OAD23345.1"/>
    </source>
</evidence>
<dbReference type="AlphaFoldDB" id="A0A176S5Q3"/>